<evidence type="ECO:0000313" key="4">
    <source>
        <dbReference type="Proteomes" id="UP001500604"/>
    </source>
</evidence>
<reference evidence="4" key="1">
    <citation type="journal article" date="2019" name="Int. J. Syst. Evol. Microbiol.">
        <title>The Global Catalogue of Microorganisms (GCM) 10K type strain sequencing project: providing services to taxonomists for standard genome sequencing and annotation.</title>
        <authorList>
            <consortium name="The Broad Institute Genomics Platform"/>
            <consortium name="The Broad Institute Genome Sequencing Center for Infectious Disease"/>
            <person name="Wu L."/>
            <person name="Ma J."/>
        </authorList>
    </citation>
    <scope>NUCLEOTIDE SEQUENCE [LARGE SCALE GENOMIC DNA]</scope>
    <source>
        <strain evidence="4">JCM 17805</strain>
    </source>
</reference>
<dbReference type="PANTHER" id="PTHR42760">
    <property type="entry name" value="SHORT-CHAIN DEHYDROGENASES/REDUCTASES FAMILY MEMBER"/>
    <property type="match status" value="1"/>
</dbReference>
<keyword evidence="4" id="KW-1185">Reference proteome</keyword>
<protein>
    <submittedName>
        <fullName evidence="3">SDR family oxidoreductase</fullName>
    </submittedName>
</protein>
<sequence>MDLSQKVVLITGAARGLGRNIAATLASAGCRLALADLDKDGLIETQRLCTDAGSDNAKHYIANVAREADVINVMEAIRTDFGSLDVLVNNAGILRDGLLVKVKDGNIVDKLSLAQWQSVIDVNLTGVFLCGREAAAQMIEQGTGGVIINISSIARAGNFGQTNYAAAKAGVVAMTVSWARELARYGIRSAAIAPGMIETEMTAAMKPEAQAKMTSVIPMQRMGQPEEIANTVRFILENDYINGRVIEVDGGLRI</sequence>
<dbReference type="PROSITE" id="PS51257">
    <property type="entry name" value="PROKAR_LIPOPROTEIN"/>
    <property type="match status" value="1"/>
</dbReference>
<dbReference type="Gene3D" id="3.40.50.720">
    <property type="entry name" value="NAD(P)-binding Rossmann-like Domain"/>
    <property type="match status" value="1"/>
</dbReference>
<dbReference type="InterPro" id="IPR057326">
    <property type="entry name" value="KR_dom"/>
</dbReference>
<name>A0ABP8V1A9_9GAMM</name>
<dbReference type="InterPro" id="IPR036291">
    <property type="entry name" value="NAD(P)-bd_dom_sf"/>
</dbReference>
<dbReference type="Proteomes" id="UP001500604">
    <property type="component" value="Unassembled WGS sequence"/>
</dbReference>
<dbReference type="SUPFAM" id="SSF51735">
    <property type="entry name" value="NAD(P)-binding Rossmann-fold domains"/>
    <property type="match status" value="1"/>
</dbReference>
<dbReference type="RefSeq" id="WP_345194339.1">
    <property type="nucleotide sequence ID" value="NZ_BAABFL010000089.1"/>
</dbReference>
<evidence type="ECO:0000313" key="3">
    <source>
        <dbReference type="EMBL" id="GAA4648647.1"/>
    </source>
</evidence>
<dbReference type="EMBL" id="BAABFL010000089">
    <property type="protein sequence ID" value="GAA4648647.1"/>
    <property type="molecule type" value="Genomic_DNA"/>
</dbReference>
<dbReference type="InterPro" id="IPR002347">
    <property type="entry name" value="SDR_fam"/>
</dbReference>
<feature type="domain" description="Ketoreductase" evidence="2">
    <location>
        <begin position="6"/>
        <end position="200"/>
    </location>
</feature>
<dbReference type="Pfam" id="PF13561">
    <property type="entry name" value="adh_short_C2"/>
    <property type="match status" value="1"/>
</dbReference>
<accession>A0ABP8V1A9</accession>
<dbReference type="PRINTS" id="PR00081">
    <property type="entry name" value="GDHRDH"/>
</dbReference>
<comment type="similarity">
    <text evidence="1">Belongs to the short-chain dehydrogenases/reductases (SDR) family.</text>
</comment>
<organism evidence="3 4">
    <name type="scientific">Kistimonas scapharcae</name>
    <dbReference type="NCBI Taxonomy" id="1036133"/>
    <lineage>
        <taxon>Bacteria</taxon>
        <taxon>Pseudomonadati</taxon>
        <taxon>Pseudomonadota</taxon>
        <taxon>Gammaproteobacteria</taxon>
        <taxon>Oceanospirillales</taxon>
        <taxon>Endozoicomonadaceae</taxon>
        <taxon>Kistimonas</taxon>
    </lineage>
</organism>
<evidence type="ECO:0000256" key="1">
    <source>
        <dbReference type="ARBA" id="ARBA00006484"/>
    </source>
</evidence>
<dbReference type="PRINTS" id="PR00080">
    <property type="entry name" value="SDRFAMILY"/>
</dbReference>
<dbReference type="InterPro" id="IPR020904">
    <property type="entry name" value="Sc_DH/Rdtase_CS"/>
</dbReference>
<dbReference type="NCBIfam" id="NF006072">
    <property type="entry name" value="PRK08217.1"/>
    <property type="match status" value="1"/>
</dbReference>
<gene>
    <name evidence="3" type="ORF">GCM10023116_09170</name>
</gene>
<dbReference type="PANTHER" id="PTHR42760:SF135">
    <property type="entry name" value="BLL7886 PROTEIN"/>
    <property type="match status" value="1"/>
</dbReference>
<comment type="caution">
    <text evidence="3">The sequence shown here is derived from an EMBL/GenBank/DDBJ whole genome shotgun (WGS) entry which is preliminary data.</text>
</comment>
<evidence type="ECO:0000259" key="2">
    <source>
        <dbReference type="SMART" id="SM00822"/>
    </source>
</evidence>
<proteinExistence type="inferred from homology"/>
<dbReference type="PROSITE" id="PS00061">
    <property type="entry name" value="ADH_SHORT"/>
    <property type="match status" value="1"/>
</dbReference>
<dbReference type="SMART" id="SM00822">
    <property type="entry name" value="PKS_KR"/>
    <property type="match status" value="1"/>
</dbReference>